<sequence>MNRRNFVKSTITTGAVLTTTASVANAAATMHNDKKQQWYELRTYEFTSEAQQQLTGTYLQQAYLPALNRAGIQQAGVFTELEPKGIASIYVLIPFASIEAFAAINDKLQHDAAYLKAGEAYLAAEPANAAYDRIESSLLKAFAHMPQLEVPEKKDRLFELRRYESPTESAGQKKIEMFNDAGEIDIFKKIGARPVFFGETMVGLRRPNLTYMLCFDDMAAHDARWKAFIGDPEWKKVSAIPEYSDAKLISKIVRTFLKPADYSQI</sequence>
<dbReference type="InterPro" id="IPR012577">
    <property type="entry name" value="NIPSNAP"/>
</dbReference>
<dbReference type="Gene3D" id="3.30.70.100">
    <property type="match status" value="2"/>
</dbReference>
<dbReference type="OrthoDB" id="192769at2"/>
<proteinExistence type="predicted"/>
<name>A0A3E1NCU3_9BACT</name>
<accession>A0A3E1NCU3</accession>
<dbReference type="Proteomes" id="UP000261284">
    <property type="component" value="Unassembled WGS sequence"/>
</dbReference>
<feature type="signal peptide" evidence="1">
    <location>
        <begin position="1"/>
        <end position="26"/>
    </location>
</feature>
<dbReference type="RefSeq" id="WP_116849720.1">
    <property type="nucleotide sequence ID" value="NZ_QTJU01000015.1"/>
</dbReference>
<feature type="chain" id="PRO_5017721518" evidence="1">
    <location>
        <begin position="27"/>
        <end position="265"/>
    </location>
</feature>
<keyword evidence="1" id="KW-0732">Signal</keyword>
<evidence type="ECO:0000313" key="3">
    <source>
        <dbReference type="EMBL" id="RFM25760.1"/>
    </source>
</evidence>
<protein>
    <submittedName>
        <fullName evidence="3">NIPSNAP family containing protein</fullName>
    </submittedName>
</protein>
<evidence type="ECO:0000259" key="2">
    <source>
        <dbReference type="Pfam" id="PF07978"/>
    </source>
</evidence>
<gene>
    <name evidence="3" type="ORF">DXN05_23295</name>
</gene>
<organism evidence="3 4">
    <name type="scientific">Deminuibacter soli</name>
    <dbReference type="NCBI Taxonomy" id="2291815"/>
    <lineage>
        <taxon>Bacteria</taxon>
        <taxon>Pseudomonadati</taxon>
        <taxon>Bacteroidota</taxon>
        <taxon>Chitinophagia</taxon>
        <taxon>Chitinophagales</taxon>
        <taxon>Chitinophagaceae</taxon>
        <taxon>Deminuibacter</taxon>
    </lineage>
</organism>
<keyword evidence="4" id="KW-1185">Reference proteome</keyword>
<dbReference type="AlphaFoldDB" id="A0A3E1NCU3"/>
<evidence type="ECO:0000313" key="4">
    <source>
        <dbReference type="Proteomes" id="UP000261284"/>
    </source>
</evidence>
<evidence type="ECO:0000256" key="1">
    <source>
        <dbReference type="SAM" id="SignalP"/>
    </source>
</evidence>
<dbReference type="EMBL" id="QTJU01000015">
    <property type="protein sequence ID" value="RFM25760.1"/>
    <property type="molecule type" value="Genomic_DNA"/>
</dbReference>
<feature type="domain" description="NIPSNAP" evidence="2">
    <location>
        <begin position="158"/>
        <end position="264"/>
    </location>
</feature>
<feature type="domain" description="NIPSNAP" evidence="2">
    <location>
        <begin position="39"/>
        <end position="139"/>
    </location>
</feature>
<comment type="caution">
    <text evidence="3">The sequence shown here is derived from an EMBL/GenBank/DDBJ whole genome shotgun (WGS) entry which is preliminary data.</text>
</comment>
<dbReference type="InterPro" id="IPR011008">
    <property type="entry name" value="Dimeric_a/b-barrel"/>
</dbReference>
<dbReference type="SUPFAM" id="SSF54909">
    <property type="entry name" value="Dimeric alpha+beta barrel"/>
    <property type="match status" value="2"/>
</dbReference>
<dbReference type="Pfam" id="PF07978">
    <property type="entry name" value="NIPSNAP"/>
    <property type="match status" value="2"/>
</dbReference>
<reference evidence="3 4" key="1">
    <citation type="submission" date="2018-08" db="EMBL/GenBank/DDBJ databases">
        <title>Chitinophagaceae sp. K23C18032701, a novel bacterium isolated from forest soil.</title>
        <authorList>
            <person name="Wang C."/>
        </authorList>
    </citation>
    <scope>NUCLEOTIDE SEQUENCE [LARGE SCALE GENOMIC DNA]</scope>
    <source>
        <strain evidence="3 4">K23C18032701</strain>
    </source>
</reference>